<name>A0AAN6S8V4_9PEZI</name>
<dbReference type="InterPro" id="IPR023173">
    <property type="entry name" value="NADPH_Cyt_P450_Rdtase_alpha"/>
</dbReference>
<proteinExistence type="predicted"/>
<dbReference type="Pfam" id="PF00258">
    <property type="entry name" value="Flavodoxin_1"/>
    <property type="match status" value="1"/>
</dbReference>
<dbReference type="InterPro" id="IPR001433">
    <property type="entry name" value="OxRdtase_FAD/NAD-bd"/>
</dbReference>
<dbReference type="InterPro" id="IPR017938">
    <property type="entry name" value="Riboflavin_synthase-like_b-brl"/>
</dbReference>
<comment type="cofactor">
    <cofactor evidence="1">
        <name>FMN</name>
        <dbReference type="ChEBI" id="CHEBI:58210"/>
    </cofactor>
</comment>
<feature type="compositionally biased region" description="Basic and acidic residues" evidence="8">
    <location>
        <begin position="663"/>
        <end position="675"/>
    </location>
</feature>
<accession>A0AAN6S8V4</accession>
<dbReference type="PRINTS" id="PR00369">
    <property type="entry name" value="FLAVODOXIN"/>
</dbReference>
<dbReference type="PANTHER" id="PTHR19384:SF10">
    <property type="entry name" value="NADPH-DEPENDENT DIFLAVIN OXIDOREDUCTASE 1"/>
    <property type="match status" value="1"/>
</dbReference>
<dbReference type="InterPro" id="IPR001709">
    <property type="entry name" value="Flavoprot_Pyr_Nucl_cyt_Rdtase"/>
</dbReference>
<dbReference type="GO" id="GO:0050660">
    <property type="term" value="F:flavin adenine dinucleotide binding"/>
    <property type="evidence" value="ECO:0007669"/>
    <property type="project" value="TreeGrafter"/>
</dbReference>
<dbReference type="Gene3D" id="3.40.50.360">
    <property type="match status" value="1"/>
</dbReference>
<dbReference type="InterPro" id="IPR003097">
    <property type="entry name" value="CysJ-like_FAD-binding"/>
</dbReference>
<protein>
    <submittedName>
        <fullName evidence="11">Uncharacterized protein</fullName>
    </submittedName>
</protein>
<dbReference type="PRINTS" id="PR00371">
    <property type="entry name" value="FPNCR"/>
</dbReference>
<evidence type="ECO:0000256" key="3">
    <source>
        <dbReference type="ARBA" id="ARBA00022630"/>
    </source>
</evidence>
<evidence type="ECO:0000256" key="4">
    <source>
        <dbReference type="ARBA" id="ARBA00022643"/>
    </source>
</evidence>
<keyword evidence="6" id="KW-0521">NADP</keyword>
<evidence type="ECO:0000256" key="1">
    <source>
        <dbReference type="ARBA" id="ARBA00001917"/>
    </source>
</evidence>
<evidence type="ECO:0000256" key="5">
    <source>
        <dbReference type="ARBA" id="ARBA00022827"/>
    </source>
</evidence>
<evidence type="ECO:0000313" key="11">
    <source>
        <dbReference type="EMBL" id="KAK3944765.1"/>
    </source>
</evidence>
<dbReference type="FunFam" id="3.40.50.360:FF:000034">
    <property type="entry name" value="NADPH-dependent diflavin oxidoreductase 1"/>
    <property type="match status" value="1"/>
</dbReference>
<organism evidence="11 12">
    <name type="scientific">Diplogelasinospora grovesii</name>
    <dbReference type="NCBI Taxonomy" id="303347"/>
    <lineage>
        <taxon>Eukaryota</taxon>
        <taxon>Fungi</taxon>
        <taxon>Dikarya</taxon>
        <taxon>Ascomycota</taxon>
        <taxon>Pezizomycotina</taxon>
        <taxon>Sordariomycetes</taxon>
        <taxon>Sordariomycetidae</taxon>
        <taxon>Sordariales</taxon>
        <taxon>Diplogelasinosporaceae</taxon>
        <taxon>Diplogelasinospora</taxon>
    </lineage>
</organism>
<evidence type="ECO:0000256" key="2">
    <source>
        <dbReference type="ARBA" id="ARBA00001974"/>
    </source>
</evidence>
<sequence>MADANDVGNVAEPVFIEGRSMVILYGSETGNGEEIATELGKMAERLHFQTVVDEMDSFKLTDLLRASMAVFVTSTTGQGDMPKNTLKFWKSLRRERLNHTNCLGAVKFTIFGLGDSSYPKFNWAARKLRARLLQLGASEAFKAGEADERHDNGIDSIYLPWQQEFRAALLANYPLPEDIQPIPDDVQLPPKYLLRLAPTMTARDQPSNDQEASSLTEEERRFFATKSLSAALTHVDRPRSKAEQVHDVDPPRRKADFPAHIARSDGNWEQKNGRQADLLDRDNVIKDHPEKYLLQKAHHTAKSLPPPDLIPIPNSSVALVIRNERVTPEDHWQDVRHISLLADVRPGFPRCLAGATITIYPKNYPEDVQTLIDLMGWNGTADKPLAWGYASEPSALRAHVGYPRPRRLHVDQDRDTTLRDLLTHNLDITAIPKRNFIRELAFFTDDVREQERLRELAAYGNEQEFYDYTSRPRRTIIELLQDFPRVRIPWNRALDLFPIIRGRLFSVCNGAESVPPRATAVEVEILVALVEYKTIIRKPRQGLASRYLKHLPENTHIRVSFNSSDSLPETDKVTAQRPLIAVATGTGIAPIRALIQDRSAFADQGPTLLFFGCRNRRADFYFHDEWDMRGNIEVHAAFSRDPVKPSEARDLDPYGEDELWPSRQDRQKTPPKVEKPSFATTGLHVYDYDKGKNYVQHHIRKHAQRVGELMRQDPIIAVCGTGGRMSVSVRNALFDAMILSGVVKTREEAQKFLSDPQRCLYWQETW</sequence>
<dbReference type="Proteomes" id="UP001303473">
    <property type="component" value="Unassembled WGS sequence"/>
</dbReference>
<dbReference type="Pfam" id="PF00175">
    <property type="entry name" value="NAD_binding_1"/>
    <property type="match status" value="1"/>
</dbReference>
<gene>
    <name evidence="11" type="ORF">QBC46DRAFT_251137</name>
</gene>
<feature type="domain" description="Flavodoxin-like" evidence="9">
    <location>
        <begin position="21"/>
        <end position="166"/>
    </location>
</feature>
<dbReference type="InterPro" id="IPR039261">
    <property type="entry name" value="FNR_nucleotide-bd"/>
</dbReference>
<keyword evidence="5" id="KW-0274">FAD</keyword>
<evidence type="ECO:0000259" key="9">
    <source>
        <dbReference type="PROSITE" id="PS50902"/>
    </source>
</evidence>
<evidence type="ECO:0000256" key="6">
    <source>
        <dbReference type="ARBA" id="ARBA00022857"/>
    </source>
</evidence>
<feature type="compositionally biased region" description="Basic and acidic residues" evidence="8">
    <location>
        <begin position="642"/>
        <end position="652"/>
    </location>
</feature>
<comment type="caution">
    <text evidence="11">The sequence shown here is derived from an EMBL/GenBank/DDBJ whole genome shotgun (WGS) entry which is preliminary data.</text>
</comment>
<dbReference type="SUPFAM" id="SSF52343">
    <property type="entry name" value="Ferredoxin reductase-like, C-terminal NADP-linked domain"/>
    <property type="match status" value="1"/>
</dbReference>
<evidence type="ECO:0000256" key="7">
    <source>
        <dbReference type="ARBA" id="ARBA00023002"/>
    </source>
</evidence>
<dbReference type="InterPro" id="IPR008254">
    <property type="entry name" value="Flavodoxin/NO_synth"/>
</dbReference>
<dbReference type="InterPro" id="IPR029039">
    <property type="entry name" value="Flavoprotein-like_sf"/>
</dbReference>
<dbReference type="Gene3D" id="1.20.990.10">
    <property type="entry name" value="NADPH-cytochrome p450 Reductase, Chain A, domain 3"/>
    <property type="match status" value="1"/>
</dbReference>
<dbReference type="InterPro" id="IPR017927">
    <property type="entry name" value="FAD-bd_FR_type"/>
</dbReference>
<dbReference type="PROSITE" id="PS51384">
    <property type="entry name" value="FAD_FR"/>
    <property type="match status" value="1"/>
</dbReference>
<feature type="region of interest" description="Disordered" evidence="8">
    <location>
        <begin position="234"/>
        <end position="254"/>
    </location>
</feature>
<keyword evidence="4" id="KW-0288">FMN</keyword>
<keyword evidence="7" id="KW-0560">Oxidoreductase</keyword>
<comment type="cofactor">
    <cofactor evidence="2">
        <name>FAD</name>
        <dbReference type="ChEBI" id="CHEBI:57692"/>
    </cofactor>
</comment>
<keyword evidence="3" id="KW-0285">Flavoprotein</keyword>
<dbReference type="EMBL" id="MU853757">
    <property type="protein sequence ID" value="KAK3944765.1"/>
    <property type="molecule type" value="Genomic_DNA"/>
</dbReference>
<dbReference type="Pfam" id="PF00667">
    <property type="entry name" value="FAD_binding_1"/>
    <property type="match status" value="1"/>
</dbReference>
<dbReference type="GO" id="GO:0016491">
    <property type="term" value="F:oxidoreductase activity"/>
    <property type="evidence" value="ECO:0007669"/>
    <property type="project" value="UniProtKB-KW"/>
</dbReference>
<dbReference type="InterPro" id="IPR001094">
    <property type="entry name" value="Flavdoxin-like"/>
</dbReference>
<dbReference type="Gene3D" id="2.40.30.10">
    <property type="entry name" value="Translation factors"/>
    <property type="match status" value="1"/>
</dbReference>
<feature type="domain" description="FAD-binding FR-type" evidence="10">
    <location>
        <begin position="313"/>
        <end position="569"/>
    </location>
</feature>
<keyword evidence="12" id="KW-1185">Reference proteome</keyword>
<evidence type="ECO:0000256" key="8">
    <source>
        <dbReference type="SAM" id="MobiDB-lite"/>
    </source>
</evidence>
<dbReference type="GO" id="GO:0005829">
    <property type="term" value="C:cytosol"/>
    <property type="evidence" value="ECO:0007669"/>
    <property type="project" value="TreeGrafter"/>
</dbReference>
<dbReference type="GO" id="GO:0010181">
    <property type="term" value="F:FMN binding"/>
    <property type="evidence" value="ECO:0007669"/>
    <property type="project" value="InterPro"/>
</dbReference>
<dbReference type="PANTHER" id="PTHR19384">
    <property type="entry name" value="NITRIC OXIDE SYNTHASE-RELATED"/>
    <property type="match status" value="1"/>
</dbReference>
<evidence type="ECO:0000313" key="12">
    <source>
        <dbReference type="Proteomes" id="UP001303473"/>
    </source>
</evidence>
<reference evidence="12" key="1">
    <citation type="journal article" date="2023" name="Mol. Phylogenet. Evol.">
        <title>Genome-scale phylogeny and comparative genomics of the fungal order Sordariales.</title>
        <authorList>
            <person name="Hensen N."/>
            <person name="Bonometti L."/>
            <person name="Westerberg I."/>
            <person name="Brannstrom I.O."/>
            <person name="Guillou S."/>
            <person name="Cros-Aarteil S."/>
            <person name="Calhoun S."/>
            <person name="Haridas S."/>
            <person name="Kuo A."/>
            <person name="Mondo S."/>
            <person name="Pangilinan J."/>
            <person name="Riley R."/>
            <person name="LaButti K."/>
            <person name="Andreopoulos B."/>
            <person name="Lipzen A."/>
            <person name="Chen C."/>
            <person name="Yan M."/>
            <person name="Daum C."/>
            <person name="Ng V."/>
            <person name="Clum A."/>
            <person name="Steindorff A."/>
            <person name="Ohm R.A."/>
            <person name="Martin F."/>
            <person name="Silar P."/>
            <person name="Natvig D.O."/>
            <person name="Lalanne C."/>
            <person name="Gautier V."/>
            <person name="Ament-Velasquez S.L."/>
            <person name="Kruys A."/>
            <person name="Hutchinson M.I."/>
            <person name="Powell A.J."/>
            <person name="Barry K."/>
            <person name="Miller A.N."/>
            <person name="Grigoriev I.V."/>
            <person name="Debuchy R."/>
            <person name="Gladieux P."/>
            <person name="Hiltunen Thoren M."/>
            <person name="Johannesson H."/>
        </authorList>
    </citation>
    <scope>NUCLEOTIDE SEQUENCE [LARGE SCALE GENOMIC DNA]</scope>
    <source>
        <strain evidence="12">CBS 340.73</strain>
    </source>
</reference>
<dbReference type="SUPFAM" id="SSF52218">
    <property type="entry name" value="Flavoproteins"/>
    <property type="match status" value="1"/>
</dbReference>
<feature type="region of interest" description="Disordered" evidence="8">
    <location>
        <begin position="642"/>
        <end position="676"/>
    </location>
</feature>
<dbReference type="Gene3D" id="3.40.50.80">
    <property type="entry name" value="Nucleotide-binding domain of ferredoxin-NADP reductase (FNR) module"/>
    <property type="match status" value="1"/>
</dbReference>
<dbReference type="SUPFAM" id="SSF63380">
    <property type="entry name" value="Riboflavin synthase domain-like"/>
    <property type="match status" value="1"/>
</dbReference>
<dbReference type="AlphaFoldDB" id="A0AAN6S8V4"/>
<dbReference type="PROSITE" id="PS50902">
    <property type="entry name" value="FLAVODOXIN_LIKE"/>
    <property type="match status" value="1"/>
</dbReference>
<evidence type="ECO:0000259" key="10">
    <source>
        <dbReference type="PROSITE" id="PS51384"/>
    </source>
</evidence>